<dbReference type="Pfam" id="PF01370">
    <property type="entry name" value="Epimerase"/>
    <property type="match status" value="1"/>
</dbReference>
<evidence type="ECO:0000256" key="1">
    <source>
        <dbReference type="ARBA" id="ARBA00023027"/>
    </source>
</evidence>
<feature type="domain" description="NAD-dependent epimerase/dehydratase" evidence="2">
    <location>
        <begin position="18"/>
        <end position="256"/>
    </location>
</feature>
<dbReference type="PANTHER" id="PTHR43574">
    <property type="entry name" value="EPIMERASE-RELATED"/>
    <property type="match status" value="1"/>
</dbReference>
<comment type="caution">
    <text evidence="3">The sequence shown here is derived from an EMBL/GenBank/DDBJ whole genome shotgun (WGS) entry which is preliminary data.</text>
</comment>
<dbReference type="EMBL" id="JACHJY010000007">
    <property type="protein sequence ID" value="MBB4984130.1"/>
    <property type="molecule type" value="Genomic_DNA"/>
</dbReference>
<dbReference type="Proteomes" id="UP000582643">
    <property type="component" value="Unassembled WGS sequence"/>
</dbReference>
<dbReference type="AlphaFoldDB" id="A0A7W7U324"/>
<evidence type="ECO:0000313" key="3">
    <source>
        <dbReference type="EMBL" id="MBB4984130.1"/>
    </source>
</evidence>
<dbReference type="Gene3D" id="3.40.50.720">
    <property type="entry name" value="NAD(P)-binding Rossmann-like Domain"/>
    <property type="match status" value="1"/>
</dbReference>
<keyword evidence="1" id="KW-0520">NAD</keyword>
<reference evidence="3 4" key="1">
    <citation type="submission" date="2020-08" db="EMBL/GenBank/DDBJ databases">
        <title>Genomic Encyclopedia of Type Strains, Phase III (KMG-III): the genomes of soil and plant-associated and newly described type strains.</title>
        <authorList>
            <person name="Whitman W."/>
        </authorList>
    </citation>
    <scope>NUCLEOTIDE SEQUENCE [LARGE SCALE GENOMIC DNA]</scope>
    <source>
        <strain evidence="3 4">SFB5A</strain>
    </source>
</reference>
<gene>
    <name evidence="3" type="ORF">GGE06_005076</name>
</gene>
<keyword evidence="4" id="KW-1185">Reference proteome</keyword>
<accession>A0A7W7U324</accession>
<organism evidence="3 4">
    <name type="scientific">Streptomyces nymphaeiformis</name>
    <dbReference type="NCBI Taxonomy" id="2663842"/>
    <lineage>
        <taxon>Bacteria</taxon>
        <taxon>Bacillati</taxon>
        <taxon>Actinomycetota</taxon>
        <taxon>Actinomycetes</taxon>
        <taxon>Kitasatosporales</taxon>
        <taxon>Streptomycetaceae</taxon>
        <taxon>Streptomyces</taxon>
    </lineage>
</organism>
<dbReference type="InterPro" id="IPR001509">
    <property type="entry name" value="Epimerase_deHydtase"/>
</dbReference>
<dbReference type="SUPFAM" id="SSF51735">
    <property type="entry name" value="NAD(P)-binding Rossmann-fold domains"/>
    <property type="match status" value="1"/>
</dbReference>
<protein>
    <submittedName>
        <fullName evidence="3">Nucleoside-diphosphate-sugar epimerase</fullName>
    </submittedName>
</protein>
<sequence>MSQNSPAHLTTTVPRRAVVTGAAGFIGSHLAHALVQAGAIVIGVDRRDPATDPTAAANLAALQGIPGYMHVTADLLSCAIEPLLVDANAVFHLAGIPGVRPSWGPKFSDYVASNILGTHRVMDAVARMGVPRLVVASSSSVYGATDGGASVETDRPQPASPYAVTKLAEEQLCLAHSTQAHCPTSVVALRYFTVYGPRQRPDMYTHRALTAALTGQPLRLYGDGHQRRDFTYVDDAVSATITAATVPTAQGVINVGGGSGASLLEVINIARSLTGREVQVHQEHPRSGDVLTTRANRSRAQEVLGWQPQVDLHNGMRAHMRALAAELHAEEPRSHGLRSFDGSAPLAALADLALLPRPTHS</sequence>
<name>A0A7W7U324_9ACTN</name>
<proteinExistence type="predicted"/>
<evidence type="ECO:0000259" key="2">
    <source>
        <dbReference type="Pfam" id="PF01370"/>
    </source>
</evidence>
<dbReference type="InterPro" id="IPR036291">
    <property type="entry name" value="NAD(P)-bd_dom_sf"/>
</dbReference>
<dbReference type="RefSeq" id="WP_312883283.1">
    <property type="nucleotide sequence ID" value="NZ_JACHJY010000007.1"/>
</dbReference>
<dbReference type="PRINTS" id="PR01713">
    <property type="entry name" value="NUCEPIMERASE"/>
</dbReference>
<evidence type="ECO:0000313" key="4">
    <source>
        <dbReference type="Proteomes" id="UP000582643"/>
    </source>
</evidence>